<reference evidence="5 6" key="1">
    <citation type="journal article" date="2019" name="Int. J. Syst. Evol. Microbiol.">
        <title>The Global Catalogue of Microorganisms (GCM) 10K type strain sequencing project: providing services to taxonomists for standard genome sequencing and annotation.</title>
        <authorList>
            <consortium name="The Broad Institute Genomics Platform"/>
            <consortium name="The Broad Institute Genome Sequencing Center for Infectious Disease"/>
            <person name="Wu L."/>
            <person name="Ma J."/>
        </authorList>
    </citation>
    <scope>NUCLEOTIDE SEQUENCE [LARGE SCALE GENOMIC DNA]</scope>
    <source>
        <strain evidence="5 6">JCM 14331</strain>
    </source>
</reference>
<gene>
    <name evidence="5" type="ORF">GCM10009098_31450</name>
</gene>
<evidence type="ECO:0000256" key="1">
    <source>
        <dbReference type="ARBA" id="ARBA00010928"/>
    </source>
</evidence>
<dbReference type="InterPro" id="IPR000683">
    <property type="entry name" value="Gfo/Idh/MocA-like_OxRdtase_N"/>
</dbReference>
<dbReference type="Gene3D" id="3.40.50.720">
    <property type="entry name" value="NAD(P)-binding Rossmann-like Domain"/>
    <property type="match status" value="1"/>
</dbReference>
<dbReference type="Gene3D" id="3.30.360.10">
    <property type="entry name" value="Dihydrodipicolinate Reductase, domain 2"/>
    <property type="match status" value="1"/>
</dbReference>
<dbReference type="InterPro" id="IPR004104">
    <property type="entry name" value="Gfo/Idh/MocA-like_OxRdtase_C"/>
</dbReference>
<dbReference type="EMBL" id="BAAAEO010000005">
    <property type="protein sequence ID" value="GAA0561071.1"/>
    <property type="molecule type" value="Genomic_DNA"/>
</dbReference>
<dbReference type="Pfam" id="PF01408">
    <property type="entry name" value="GFO_IDH_MocA"/>
    <property type="match status" value="1"/>
</dbReference>
<dbReference type="InterPro" id="IPR051317">
    <property type="entry name" value="Gfo/Idh/MocA_oxidoreduct"/>
</dbReference>
<dbReference type="PANTHER" id="PTHR43708:SF5">
    <property type="entry name" value="CONSERVED EXPRESSED OXIDOREDUCTASE (EUROFUNG)-RELATED"/>
    <property type="match status" value="1"/>
</dbReference>
<name>A0ABN1E7Z6_9GAMM</name>
<dbReference type="NCBIfam" id="NF008607">
    <property type="entry name" value="PRK11579.1"/>
    <property type="match status" value="1"/>
</dbReference>
<sequence>MPATDFRIALIGYGYAGKTFHAPLINATPGLTLVAVGSSQQASVQADLGDAIDVSADYQAVIQLADIDLVVIASPNDSHAPLAELALQAGKHVVVDKPFALSLEQAQKLTALAQQKQLLLSVFHNRRFDADFIALQQLLASNTLGGIAHLESRFDRFRPEVRQRWREQAGPGAGLWFDLGPHLLDQALVLFGLPKQLQATLKQLRPGATACDWFSVYLDYGHFGVTLGASMLSAAPSPRFTLQCQQGNWQKFGLDVQEDQLKQGLTPLSNGWGQDPRPAMLYHSDNATEMLLAPGCYQQYYSAIAAALRGEGPNPVPAEQACDVMYLLQLAEQSAANGEVIAVSTKL</sequence>
<dbReference type="Pfam" id="PF02894">
    <property type="entry name" value="GFO_IDH_MocA_C"/>
    <property type="match status" value="1"/>
</dbReference>
<dbReference type="Proteomes" id="UP001501169">
    <property type="component" value="Unassembled WGS sequence"/>
</dbReference>
<evidence type="ECO:0000256" key="2">
    <source>
        <dbReference type="ARBA" id="ARBA00023002"/>
    </source>
</evidence>
<dbReference type="RefSeq" id="WP_226767941.1">
    <property type="nucleotide sequence ID" value="NZ_BAAAEO010000005.1"/>
</dbReference>
<evidence type="ECO:0000313" key="6">
    <source>
        <dbReference type="Proteomes" id="UP001501169"/>
    </source>
</evidence>
<dbReference type="PANTHER" id="PTHR43708">
    <property type="entry name" value="CONSERVED EXPRESSED OXIDOREDUCTASE (EUROFUNG)"/>
    <property type="match status" value="1"/>
</dbReference>
<proteinExistence type="inferred from homology"/>
<organism evidence="5 6">
    <name type="scientific">Rheinheimera aquimaris</name>
    <dbReference type="NCBI Taxonomy" id="412437"/>
    <lineage>
        <taxon>Bacteria</taxon>
        <taxon>Pseudomonadati</taxon>
        <taxon>Pseudomonadota</taxon>
        <taxon>Gammaproteobacteria</taxon>
        <taxon>Chromatiales</taxon>
        <taxon>Chromatiaceae</taxon>
        <taxon>Rheinheimera</taxon>
    </lineage>
</organism>
<evidence type="ECO:0000259" key="3">
    <source>
        <dbReference type="Pfam" id="PF01408"/>
    </source>
</evidence>
<comment type="similarity">
    <text evidence="1">Belongs to the Gfo/Idh/MocA family.</text>
</comment>
<feature type="domain" description="Gfo/Idh/MocA-like oxidoreductase N-terminal" evidence="3">
    <location>
        <begin position="6"/>
        <end position="124"/>
    </location>
</feature>
<comment type="caution">
    <text evidence="5">The sequence shown here is derived from an EMBL/GenBank/DDBJ whole genome shotgun (WGS) entry which is preliminary data.</text>
</comment>
<evidence type="ECO:0000259" key="4">
    <source>
        <dbReference type="Pfam" id="PF02894"/>
    </source>
</evidence>
<accession>A0ABN1E7Z6</accession>
<protein>
    <submittedName>
        <fullName evidence="5">Oxidoreductase</fullName>
    </submittedName>
</protein>
<keyword evidence="2" id="KW-0560">Oxidoreductase</keyword>
<feature type="domain" description="Gfo/Idh/MocA-like oxidoreductase C-terminal" evidence="4">
    <location>
        <begin position="137"/>
        <end position="342"/>
    </location>
</feature>
<keyword evidence="6" id="KW-1185">Reference proteome</keyword>
<dbReference type="InterPro" id="IPR036291">
    <property type="entry name" value="NAD(P)-bd_dom_sf"/>
</dbReference>
<dbReference type="SUPFAM" id="SSF51735">
    <property type="entry name" value="NAD(P)-binding Rossmann-fold domains"/>
    <property type="match status" value="1"/>
</dbReference>
<evidence type="ECO:0000313" key="5">
    <source>
        <dbReference type="EMBL" id="GAA0561071.1"/>
    </source>
</evidence>